<gene>
    <name evidence="5" type="ORF">ENE75_14775</name>
</gene>
<dbReference type="Pfam" id="PF01464">
    <property type="entry name" value="SLT"/>
    <property type="match status" value="1"/>
</dbReference>
<protein>
    <submittedName>
        <fullName evidence="5">Lytic transglycosylase domain-containing protein</fullName>
    </submittedName>
</protein>
<dbReference type="GO" id="GO:0016020">
    <property type="term" value="C:membrane"/>
    <property type="evidence" value="ECO:0007669"/>
    <property type="project" value="InterPro"/>
</dbReference>
<feature type="compositionally biased region" description="Pro residues" evidence="2">
    <location>
        <begin position="239"/>
        <end position="253"/>
    </location>
</feature>
<sequence>MSDPEDGWVPACRRAAACVCLAATALPAAAAPDGLWAWVDGAGIVHVASERVDRRYQPLLGAPHIATVPGKTDRAASLLTWLDIAPQVRAVRPWLREAVDAHGVDRLLLKALIAVESRFNAEAVSPRGAVGLMQIMPATGDHYATPEERRTPAPQRLRDPRINLHTGARMLADLLRRFGRVDLALAAWNAGEGRVRRAGRQLPAIAETEAHVQMVLELYWALLQRDQARRAQGLRVMPPTTPPAPPSSTLPNS</sequence>
<evidence type="ECO:0000313" key="5">
    <source>
        <dbReference type="EMBL" id="RVT51044.1"/>
    </source>
</evidence>
<dbReference type="PANTHER" id="PTHR37423">
    <property type="entry name" value="SOLUBLE LYTIC MUREIN TRANSGLYCOSYLASE-RELATED"/>
    <property type="match status" value="1"/>
</dbReference>
<dbReference type="PROSITE" id="PS00922">
    <property type="entry name" value="TRANSGLYCOSYLASE"/>
    <property type="match status" value="1"/>
</dbReference>
<evidence type="ECO:0000256" key="1">
    <source>
        <dbReference type="ARBA" id="ARBA00007734"/>
    </source>
</evidence>
<proteinExistence type="inferred from homology"/>
<feature type="signal peptide" evidence="3">
    <location>
        <begin position="1"/>
        <end position="30"/>
    </location>
</feature>
<dbReference type="GO" id="GO:0008933">
    <property type="term" value="F:peptidoglycan lytic transglycosylase activity"/>
    <property type="evidence" value="ECO:0007669"/>
    <property type="project" value="InterPro"/>
</dbReference>
<dbReference type="GO" id="GO:0000270">
    <property type="term" value="P:peptidoglycan metabolic process"/>
    <property type="evidence" value="ECO:0007669"/>
    <property type="project" value="InterPro"/>
</dbReference>
<comment type="caution">
    <text evidence="5">The sequence shown here is derived from an EMBL/GenBank/DDBJ whole genome shotgun (WGS) entry which is preliminary data.</text>
</comment>
<feature type="domain" description="Transglycosylase SLT" evidence="4">
    <location>
        <begin position="97"/>
        <end position="201"/>
    </location>
</feature>
<name>A0A3S2VWP5_9BURK</name>
<dbReference type="AlphaFoldDB" id="A0A3S2VWP5"/>
<dbReference type="InterPro" id="IPR000189">
    <property type="entry name" value="Transglyc_AS"/>
</dbReference>
<dbReference type="InterPro" id="IPR023346">
    <property type="entry name" value="Lysozyme-like_dom_sf"/>
</dbReference>
<keyword evidence="6" id="KW-1185">Reference proteome</keyword>
<dbReference type="SUPFAM" id="SSF53955">
    <property type="entry name" value="Lysozyme-like"/>
    <property type="match status" value="1"/>
</dbReference>
<evidence type="ECO:0000256" key="3">
    <source>
        <dbReference type="SAM" id="SignalP"/>
    </source>
</evidence>
<reference evidence="5 6" key="1">
    <citation type="submission" date="2019-01" db="EMBL/GenBank/DDBJ databases">
        <authorList>
            <person name="Chen W.-M."/>
        </authorList>
    </citation>
    <scope>NUCLEOTIDE SEQUENCE [LARGE SCALE GENOMIC DNA]</scope>
    <source>
        <strain evidence="5 6">ICH-3</strain>
    </source>
</reference>
<evidence type="ECO:0000313" key="6">
    <source>
        <dbReference type="Proteomes" id="UP000288178"/>
    </source>
</evidence>
<dbReference type="InterPro" id="IPR008258">
    <property type="entry name" value="Transglycosylase_SLT_dom_1"/>
</dbReference>
<organism evidence="5 6">
    <name type="scientific">Rubrivivax albus</name>
    <dbReference type="NCBI Taxonomy" id="2499835"/>
    <lineage>
        <taxon>Bacteria</taxon>
        <taxon>Pseudomonadati</taxon>
        <taxon>Pseudomonadota</taxon>
        <taxon>Betaproteobacteria</taxon>
        <taxon>Burkholderiales</taxon>
        <taxon>Sphaerotilaceae</taxon>
        <taxon>Rubrivivax</taxon>
    </lineage>
</organism>
<comment type="similarity">
    <text evidence="1">Belongs to the transglycosylase Slt family.</text>
</comment>
<dbReference type="RefSeq" id="WP_128199071.1">
    <property type="nucleotide sequence ID" value="NZ_SACT01000004.1"/>
</dbReference>
<evidence type="ECO:0000259" key="4">
    <source>
        <dbReference type="Pfam" id="PF01464"/>
    </source>
</evidence>
<dbReference type="EMBL" id="SACT01000004">
    <property type="protein sequence ID" value="RVT51044.1"/>
    <property type="molecule type" value="Genomic_DNA"/>
</dbReference>
<feature type="region of interest" description="Disordered" evidence="2">
    <location>
        <begin position="234"/>
        <end position="253"/>
    </location>
</feature>
<dbReference type="PANTHER" id="PTHR37423:SF2">
    <property type="entry name" value="MEMBRANE-BOUND LYTIC MUREIN TRANSGLYCOSYLASE C"/>
    <property type="match status" value="1"/>
</dbReference>
<dbReference type="Proteomes" id="UP000288178">
    <property type="component" value="Unassembled WGS sequence"/>
</dbReference>
<dbReference type="OrthoDB" id="9815002at2"/>
<dbReference type="CDD" id="cd00254">
    <property type="entry name" value="LT-like"/>
    <property type="match status" value="1"/>
</dbReference>
<accession>A0A3S2VWP5</accession>
<feature type="chain" id="PRO_5018725802" evidence="3">
    <location>
        <begin position="31"/>
        <end position="253"/>
    </location>
</feature>
<evidence type="ECO:0000256" key="2">
    <source>
        <dbReference type="SAM" id="MobiDB-lite"/>
    </source>
</evidence>
<dbReference type="Gene3D" id="1.10.530.10">
    <property type="match status" value="1"/>
</dbReference>
<keyword evidence="3" id="KW-0732">Signal</keyword>